<evidence type="ECO:0000259" key="5">
    <source>
        <dbReference type="Pfam" id="PF13476"/>
    </source>
</evidence>
<dbReference type="Gene3D" id="3.40.50.300">
    <property type="entry name" value="P-loop containing nucleotide triphosphate hydrolases"/>
    <property type="match status" value="2"/>
</dbReference>
<dbReference type="Pfam" id="PF13476">
    <property type="entry name" value="AAA_23"/>
    <property type="match status" value="1"/>
</dbReference>
<evidence type="ECO:0000256" key="4">
    <source>
        <dbReference type="SAM" id="Coils"/>
    </source>
</evidence>
<dbReference type="RefSeq" id="WP_192024894.1">
    <property type="nucleotide sequence ID" value="NZ_JACYTN010000004.1"/>
</dbReference>
<dbReference type="SUPFAM" id="SSF52540">
    <property type="entry name" value="P-loop containing nucleoside triphosphate hydrolases"/>
    <property type="match status" value="1"/>
</dbReference>
<evidence type="ECO:0000256" key="1">
    <source>
        <dbReference type="ARBA" id="ARBA00006930"/>
    </source>
</evidence>
<accession>A0ABR9AZZ3</accession>
<feature type="domain" description="Rad50/SbcC-type AAA" evidence="5">
    <location>
        <begin position="15"/>
        <end position="253"/>
    </location>
</feature>
<comment type="similarity">
    <text evidence="1">Belongs to the SMC family. SbcC subfamily.</text>
</comment>
<dbReference type="PANTHER" id="PTHR32114">
    <property type="entry name" value="ABC TRANSPORTER ABCH.3"/>
    <property type="match status" value="1"/>
</dbReference>
<comment type="caution">
    <text evidence="6">The sequence shown here is derived from an EMBL/GenBank/DDBJ whole genome shotgun (WGS) entry which is preliminary data.</text>
</comment>
<gene>
    <name evidence="6" type="ORF">IFO66_09330</name>
</gene>
<name>A0ABR9AZZ3_9BACL</name>
<dbReference type="PANTHER" id="PTHR32114:SF2">
    <property type="entry name" value="ABC TRANSPORTER ABCH.3"/>
    <property type="match status" value="1"/>
</dbReference>
<feature type="coiled-coil region" evidence="4">
    <location>
        <begin position="202"/>
        <end position="229"/>
    </location>
</feature>
<evidence type="ECO:0000313" key="6">
    <source>
        <dbReference type="EMBL" id="MBD8498516.1"/>
    </source>
</evidence>
<evidence type="ECO:0000256" key="3">
    <source>
        <dbReference type="ARBA" id="ARBA00013368"/>
    </source>
</evidence>
<reference evidence="6 7" key="1">
    <citation type="submission" date="2020-09" db="EMBL/GenBank/DDBJ databases">
        <title>Paenibacillus sp. CAU 1523 isolated from sand of Haeundae Beach.</title>
        <authorList>
            <person name="Kim W."/>
        </authorList>
    </citation>
    <scope>NUCLEOTIDE SEQUENCE [LARGE SCALE GENOMIC DNA]</scope>
    <source>
        <strain evidence="6 7">CAU 1523</strain>
    </source>
</reference>
<feature type="coiled-coil region" evidence="4">
    <location>
        <begin position="360"/>
        <end position="387"/>
    </location>
</feature>
<sequence length="654" mass="75269">MESTRISLPKLIYFEINNFSLYDVSEHKITIDFMKPAACIIGANGLGKSTMLNCINYALTGMINQPGRKVRSIFEYYRQNKYYNEYFEGRIQEKDRDIANIKIVFSIKDCKITVVRGFYPDNSVIHFECSNDKYDRYEDAVVSLMGLKNFDQFAFLQVKVLTFDEERECLFWDPNLLTSTLYLTMNLSPEIAEKADIIQSNVQKSNSRIRNLQFEINKLNKRIETLTSELIEKPQSDTNQELSDTELKEKHEMLIEGLEKAENDYSLARSEYDFLISVISELTAKQHLVKSEYDNLYKTLFNSNSAVDLRNSPIISELLHGNCIVCDTKGTDIWKASEEKILMNKCPLCESEILHDNHNHDEIMLRLEEVDNNLQQINAALEEHILKSARLRGLMESSSNYIEKTKLEVMKIEQSSTYMIINDGEDSGDIRIRERIESLRRAALEVEIDKNDQIVLRDNLMDEASDLHKLLTNSYNDARKHFLPKFRTLARAFTGLNVDIILNEVIVDAKKMLAFSLSMEESGRKYDHQLSESQRFFLDIALRMAIVDYIADNNYEGCMLIDTPEGSLDIAYEANAGEMFAEFINRQHQLIITANLNSSGLVKTFANKSGSARFNLINIIKWANLSTVQSERMPLFTEALKDIEAAMKSGEDNR</sequence>
<proteinExistence type="inferred from homology"/>
<dbReference type="EMBL" id="JACYTN010000004">
    <property type="protein sequence ID" value="MBD8498516.1"/>
    <property type="molecule type" value="Genomic_DNA"/>
</dbReference>
<comment type="subunit">
    <text evidence="2">Heterodimer of SbcC and SbcD.</text>
</comment>
<dbReference type="InterPro" id="IPR038729">
    <property type="entry name" value="Rad50/SbcC_AAA"/>
</dbReference>
<dbReference type="InterPro" id="IPR027417">
    <property type="entry name" value="P-loop_NTPase"/>
</dbReference>
<dbReference type="Proteomes" id="UP000634529">
    <property type="component" value="Unassembled WGS sequence"/>
</dbReference>
<protein>
    <recommendedName>
        <fullName evidence="3">Nuclease SbcCD subunit C</fullName>
    </recommendedName>
</protein>
<keyword evidence="7" id="KW-1185">Reference proteome</keyword>
<evidence type="ECO:0000256" key="2">
    <source>
        <dbReference type="ARBA" id="ARBA00011322"/>
    </source>
</evidence>
<keyword evidence="4" id="KW-0175">Coiled coil</keyword>
<evidence type="ECO:0000313" key="7">
    <source>
        <dbReference type="Proteomes" id="UP000634529"/>
    </source>
</evidence>
<organism evidence="6 7">
    <name type="scientific">Paenibacillus arenosi</name>
    <dbReference type="NCBI Taxonomy" id="2774142"/>
    <lineage>
        <taxon>Bacteria</taxon>
        <taxon>Bacillati</taxon>
        <taxon>Bacillota</taxon>
        <taxon>Bacilli</taxon>
        <taxon>Bacillales</taxon>
        <taxon>Paenibacillaceae</taxon>
        <taxon>Paenibacillus</taxon>
    </lineage>
</organism>